<dbReference type="Proteomes" id="UP000240728">
    <property type="component" value="Unassembled WGS sequence"/>
</dbReference>
<organism evidence="1 2">
    <name type="scientific">Photobacterium kishitanii</name>
    <dbReference type="NCBI Taxonomy" id="318456"/>
    <lineage>
        <taxon>Bacteria</taxon>
        <taxon>Pseudomonadati</taxon>
        <taxon>Pseudomonadota</taxon>
        <taxon>Gammaproteobacteria</taxon>
        <taxon>Vibrionales</taxon>
        <taxon>Vibrionaceae</taxon>
        <taxon>Photobacterium</taxon>
    </lineage>
</organism>
<protein>
    <submittedName>
        <fullName evidence="1">Uncharacterized protein</fullName>
    </submittedName>
</protein>
<evidence type="ECO:0000313" key="2">
    <source>
        <dbReference type="Proteomes" id="UP000240728"/>
    </source>
</evidence>
<comment type="caution">
    <text evidence="1">The sequence shown here is derived from an EMBL/GenBank/DDBJ whole genome shotgun (WGS) entry which is preliminary data.</text>
</comment>
<dbReference type="AlphaFoldDB" id="A0AAX0Z106"/>
<accession>A0AAX0Z106</accession>
<evidence type="ECO:0000313" key="1">
    <source>
        <dbReference type="EMBL" id="PSX45871.1"/>
    </source>
</evidence>
<gene>
    <name evidence="1" type="ORF">C0W53_07595</name>
</gene>
<keyword evidence="2" id="KW-1185">Reference proteome</keyword>
<proteinExistence type="predicted"/>
<sequence length="308" mass="36434">MTLNIRNKREATFCWGYLCKTFNIFFERPNDYKKMKDRALQLLDEYKLNNNDKNNIINGINLTSTQYLLNEEQIYSLNFSSVRYINWLWVKILSSRNIFMLNSSLTKQFKNITPLSVQQQTDTNTIDIFNFFKLNQIPISTKEKKDLIIDFFDLVAVTKTDKVQILNNINNDWNDIEPINNFSWINKNNPDLYTWAINYMIEYAQKNNVFFSMRSDVEVENDYYKLLLMFDTLNAHSDTKKLFIQSIKKAYSQKKFRDKQVGKKQCSFNLSQKSINQLALLSEIQGVPKNHILESLINNKILELGVKQ</sequence>
<name>A0AAX0Z106_9GAMM</name>
<dbReference type="RefSeq" id="WP_045041060.1">
    <property type="nucleotide sequence ID" value="NZ_JZTB01000027.1"/>
</dbReference>
<dbReference type="EMBL" id="PYOZ01000003">
    <property type="protein sequence ID" value="PSX45871.1"/>
    <property type="molecule type" value="Genomic_DNA"/>
</dbReference>
<reference evidence="1 2" key="1">
    <citation type="submission" date="2018-01" db="EMBL/GenBank/DDBJ databases">
        <title>Whole genome sequencing of Histamine producing bacteria.</title>
        <authorList>
            <person name="Butler K."/>
        </authorList>
    </citation>
    <scope>NUCLEOTIDE SEQUENCE [LARGE SCALE GENOMIC DNA]</scope>
    <source>
        <strain evidence="1 2">A1-4</strain>
    </source>
</reference>